<proteinExistence type="predicted"/>
<keyword evidence="3" id="KW-1185">Reference proteome</keyword>
<keyword evidence="1" id="KW-1133">Transmembrane helix</keyword>
<protein>
    <submittedName>
        <fullName evidence="2">Uncharacterized protein</fullName>
    </submittedName>
</protein>
<evidence type="ECO:0000313" key="2">
    <source>
        <dbReference type="EMBL" id="GCA64133.1"/>
    </source>
</evidence>
<reference evidence="2 3" key="1">
    <citation type="journal article" date="2018" name="PLoS ONE">
        <title>The draft genome of Kipferlia bialata reveals reductive genome evolution in fornicate parasites.</title>
        <authorList>
            <person name="Tanifuji G."/>
            <person name="Takabayashi S."/>
            <person name="Kume K."/>
            <person name="Takagi M."/>
            <person name="Nakayama T."/>
            <person name="Kamikawa R."/>
            <person name="Inagaki Y."/>
            <person name="Hashimoto T."/>
        </authorList>
    </citation>
    <scope>NUCLEOTIDE SEQUENCE [LARGE SCALE GENOMIC DNA]</scope>
    <source>
        <strain evidence="2">NY0173</strain>
    </source>
</reference>
<keyword evidence="1" id="KW-0472">Membrane</keyword>
<comment type="caution">
    <text evidence="2">The sequence shown here is derived from an EMBL/GenBank/DDBJ whole genome shotgun (WGS) entry which is preliminary data.</text>
</comment>
<keyword evidence="1" id="KW-0812">Transmembrane</keyword>
<dbReference type="AlphaFoldDB" id="A0A391P196"/>
<organism evidence="2 3">
    <name type="scientific">Kipferlia bialata</name>
    <dbReference type="NCBI Taxonomy" id="797122"/>
    <lineage>
        <taxon>Eukaryota</taxon>
        <taxon>Metamonada</taxon>
        <taxon>Carpediemonas-like organisms</taxon>
        <taxon>Kipferlia</taxon>
    </lineage>
</organism>
<dbReference type="Proteomes" id="UP000265618">
    <property type="component" value="Unassembled WGS sequence"/>
</dbReference>
<name>A0A391P196_9EUKA</name>
<accession>A0A391P196</accession>
<feature type="transmembrane region" description="Helical" evidence="1">
    <location>
        <begin position="20"/>
        <end position="38"/>
    </location>
</feature>
<sequence>MGLLDLYDERVQDWAVLNSVVGGTLSFVLCLMSIIVFMW</sequence>
<dbReference type="EMBL" id="BDIP01006248">
    <property type="protein sequence ID" value="GCA64133.1"/>
    <property type="molecule type" value="Genomic_DNA"/>
</dbReference>
<gene>
    <name evidence="2" type="ORF">KIPB_013305</name>
</gene>
<evidence type="ECO:0000313" key="3">
    <source>
        <dbReference type="Proteomes" id="UP000265618"/>
    </source>
</evidence>
<feature type="non-terminal residue" evidence="2">
    <location>
        <position position="1"/>
    </location>
</feature>
<evidence type="ECO:0000256" key="1">
    <source>
        <dbReference type="SAM" id="Phobius"/>
    </source>
</evidence>